<feature type="compositionally biased region" description="Basic and acidic residues" evidence="3">
    <location>
        <begin position="207"/>
        <end position="216"/>
    </location>
</feature>
<dbReference type="InterPro" id="IPR051229">
    <property type="entry name" value="ALYREF_mRNA_export"/>
</dbReference>
<organism evidence="5 6">
    <name type="scientific">Rhodocollybia butyracea</name>
    <dbReference type="NCBI Taxonomy" id="206335"/>
    <lineage>
        <taxon>Eukaryota</taxon>
        <taxon>Fungi</taxon>
        <taxon>Dikarya</taxon>
        <taxon>Basidiomycota</taxon>
        <taxon>Agaricomycotina</taxon>
        <taxon>Agaricomycetes</taxon>
        <taxon>Agaricomycetidae</taxon>
        <taxon>Agaricales</taxon>
        <taxon>Marasmiineae</taxon>
        <taxon>Omphalotaceae</taxon>
        <taxon>Rhodocollybia</taxon>
    </lineage>
</organism>
<feature type="compositionally biased region" description="Basic and acidic residues" evidence="3">
    <location>
        <begin position="17"/>
        <end position="30"/>
    </location>
</feature>
<proteinExistence type="predicted"/>
<dbReference type="PANTHER" id="PTHR19965:SF82">
    <property type="entry name" value="THO COMPLEX SUBUNIT 4"/>
    <property type="match status" value="1"/>
</dbReference>
<dbReference type="EMBL" id="JADNRY010000004">
    <property type="protein sequence ID" value="KAF9077416.1"/>
    <property type="molecule type" value="Genomic_DNA"/>
</dbReference>
<dbReference type="SMART" id="SM01218">
    <property type="entry name" value="FoP_duplication"/>
    <property type="match status" value="1"/>
</dbReference>
<dbReference type="InterPro" id="IPR035979">
    <property type="entry name" value="RBD_domain_sf"/>
</dbReference>
<comment type="caution">
    <text evidence="5">The sequence shown here is derived from an EMBL/GenBank/DDBJ whole genome shotgun (WGS) entry which is preliminary data.</text>
</comment>
<keyword evidence="6" id="KW-1185">Reference proteome</keyword>
<feature type="region of interest" description="Disordered" evidence="3">
    <location>
        <begin position="126"/>
        <end position="251"/>
    </location>
</feature>
<keyword evidence="1 2" id="KW-0694">RNA-binding</keyword>
<feature type="domain" description="RRM" evidence="4">
    <location>
        <begin position="52"/>
        <end position="130"/>
    </location>
</feature>
<dbReference type="GO" id="GO:0003729">
    <property type="term" value="F:mRNA binding"/>
    <property type="evidence" value="ECO:0007669"/>
    <property type="project" value="TreeGrafter"/>
</dbReference>
<sequence length="251" mass="27158">MSAFQSHRGGNKPYNRPRGDLNGKWLHDKAPGTQNLNNPRPTGPSDLFAANTKLIVSNLHYEITPKDLTAIFGQIGTLVREPLIRYDRSGRSLGNAAVFYETSAEAAKAKKTYDGVLAKGQPMTIAFDTTPQHPRQSRRAVSAPHSLINRIQKPPLADRLSSDDLQVRDSSSGPGPTRSKPSRRGGRGTAIQRSEPRSKPQRQQPKTAEELDKELDAFMGDDASPASGSGGTTAEGKSDAATTQEQDVEMA</sequence>
<dbReference type="GO" id="GO:0005634">
    <property type="term" value="C:nucleus"/>
    <property type="evidence" value="ECO:0007669"/>
    <property type="project" value="TreeGrafter"/>
</dbReference>
<dbReference type="SUPFAM" id="SSF54928">
    <property type="entry name" value="RNA-binding domain, RBD"/>
    <property type="match status" value="1"/>
</dbReference>
<evidence type="ECO:0000313" key="6">
    <source>
        <dbReference type="Proteomes" id="UP000772434"/>
    </source>
</evidence>
<reference evidence="5" key="1">
    <citation type="submission" date="2020-11" db="EMBL/GenBank/DDBJ databases">
        <authorList>
            <consortium name="DOE Joint Genome Institute"/>
            <person name="Ahrendt S."/>
            <person name="Riley R."/>
            <person name="Andreopoulos W."/>
            <person name="Labutti K."/>
            <person name="Pangilinan J."/>
            <person name="Ruiz-Duenas F.J."/>
            <person name="Barrasa J.M."/>
            <person name="Sanchez-Garcia M."/>
            <person name="Camarero S."/>
            <person name="Miyauchi S."/>
            <person name="Serrano A."/>
            <person name="Linde D."/>
            <person name="Babiker R."/>
            <person name="Drula E."/>
            <person name="Ayuso-Fernandez I."/>
            <person name="Pacheco R."/>
            <person name="Padilla G."/>
            <person name="Ferreira P."/>
            <person name="Barriuso J."/>
            <person name="Kellner H."/>
            <person name="Castanera R."/>
            <person name="Alfaro M."/>
            <person name="Ramirez L."/>
            <person name="Pisabarro A.G."/>
            <person name="Kuo A."/>
            <person name="Tritt A."/>
            <person name="Lipzen A."/>
            <person name="He G."/>
            <person name="Yan M."/>
            <person name="Ng V."/>
            <person name="Cullen D."/>
            <person name="Martin F."/>
            <person name="Rosso M.-N."/>
            <person name="Henrissat B."/>
            <person name="Hibbett D."/>
            <person name="Martinez A.T."/>
            <person name="Grigoriev I.V."/>
        </authorList>
    </citation>
    <scope>NUCLEOTIDE SEQUENCE</scope>
    <source>
        <strain evidence="5">AH 40177</strain>
    </source>
</reference>
<gene>
    <name evidence="5" type="ORF">BDP27DRAFT_1397787</name>
</gene>
<dbReference type="Gene3D" id="3.30.70.330">
    <property type="match status" value="1"/>
</dbReference>
<dbReference type="Proteomes" id="UP000772434">
    <property type="component" value="Unassembled WGS sequence"/>
</dbReference>
<dbReference type="Pfam" id="PF00076">
    <property type="entry name" value="RRM_1"/>
    <property type="match status" value="1"/>
</dbReference>
<dbReference type="CDD" id="cd12418">
    <property type="entry name" value="RRM_Aly_REF_like"/>
    <property type="match status" value="1"/>
</dbReference>
<dbReference type="SMART" id="SM00360">
    <property type="entry name" value="RRM"/>
    <property type="match status" value="1"/>
</dbReference>
<evidence type="ECO:0000313" key="5">
    <source>
        <dbReference type="EMBL" id="KAF9077416.1"/>
    </source>
</evidence>
<dbReference type="Pfam" id="PF13865">
    <property type="entry name" value="FoP_duplication"/>
    <property type="match status" value="1"/>
</dbReference>
<evidence type="ECO:0000259" key="4">
    <source>
        <dbReference type="PROSITE" id="PS50102"/>
    </source>
</evidence>
<dbReference type="InterPro" id="IPR012677">
    <property type="entry name" value="Nucleotide-bd_a/b_plait_sf"/>
</dbReference>
<accession>A0A9P5UFL9</accession>
<protein>
    <recommendedName>
        <fullName evidence="4">RRM domain-containing protein</fullName>
    </recommendedName>
</protein>
<evidence type="ECO:0000256" key="1">
    <source>
        <dbReference type="ARBA" id="ARBA00022884"/>
    </source>
</evidence>
<dbReference type="InterPro" id="IPR000504">
    <property type="entry name" value="RRM_dom"/>
</dbReference>
<dbReference type="OrthoDB" id="5382468at2759"/>
<feature type="region of interest" description="Disordered" evidence="3">
    <location>
        <begin position="1"/>
        <end position="44"/>
    </location>
</feature>
<dbReference type="AlphaFoldDB" id="A0A9P5UFL9"/>
<dbReference type="PROSITE" id="PS50102">
    <property type="entry name" value="RRM"/>
    <property type="match status" value="1"/>
</dbReference>
<name>A0A9P5UFL9_9AGAR</name>
<evidence type="ECO:0000256" key="2">
    <source>
        <dbReference type="PROSITE-ProRule" id="PRU00176"/>
    </source>
</evidence>
<dbReference type="InterPro" id="IPR025715">
    <property type="entry name" value="FoP_C"/>
</dbReference>
<dbReference type="PANTHER" id="PTHR19965">
    <property type="entry name" value="RNA AND EXPORT FACTOR BINDING PROTEIN"/>
    <property type="match status" value="1"/>
</dbReference>
<evidence type="ECO:0000256" key="3">
    <source>
        <dbReference type="SAM" id="MobiDB-lite"/>
    </source>
</evidence>